<dbReference type="Proteomes" id="UP000184130">
    <property type="component" value="Unassembled WGS sequence"/>
</dbReference>
<evidence type="ECO:0000313" key="1">
    <source>
        <dbReference type="EMBL" id="SHK69262.1"/>
    </source>
</evidence>
<protein>
    <recommendedName>
        <fullName evidence="3">Fimbrillin-like</fullName>
    </recommendedName>
</protein>
<dbReference type="EMBL" id="FRBD01000009">
    <property type="protein sequence ID" value="SHK69262.1"/>
    <property type="molecule type" value="Genomic_DNA"/>
</dbReference>
<dbReference type="RefSeq" id="WP_073207676.1">
    <property type="nucleotide sequence ID" value="NZ_FRBD01000009.1"/>
</dbReference>
<reference evidence="1 2" key="1">
    <citation type="submission" date="2016-11" db="EMBL/GenBank/DDBJ databases">
        <authorList>
            <person name="Jaros S."/>
            <person name="Januszkiewicz K."/>
            <person name="Wedrychowicz H."/>
        </authorList>
    </citation>
    <scope>NUCLEOTIDE SEQUENCE [LARGE SCALE GENOMIC DNA]</scope>
    <source>
        <strain evidence="1 2">KHT3</strain>
    </source>
</reference>
<evidence type="ECO:0000313" key="2">
    <source>
        <dbReference type="Proteomes" id="UP000184130"/>
    </source>
</evidence>
<dbReference type="AlphaFoldDB" id="A0A1M6UJ69"/>
<gene>
    <name evidence="1" type="ORF">SAMN05216463_109105</name>
</gene>
<accession>A0A1M6UJ69</accession>
<organism evidence="1 2">
    <name type="scientific">Xylanibacter ruminicola</name>
    <name type="common">Prevotella ruminicola</name>
    <dbReference type="NCBI Taxonomy" id="839"/>
    <lineage>
        <taxon>Bacteria</taxon>
        <taxon>Pseudomonadati</taxon>
        <taxon>Bacteroidota</taxon>
        <taxon>Bacteroidia</taxon>
        <taxon>Bacteroidales</taxon>
        <taxon>Prevotellaceae</taxon>
        <taxon>Xylanibacter</taxon>
    </lineage>
</organism>
<dbReference type="InterPro" id="IPR025049">
    <property type="entry name" value="Mfa-like_1"/>
</dbReference>
<dbReference type="PROSITE" id="PS51257">
    <property type="entry name" value="PROKAR_LIPOPROTEIN"/>
    <property type="match status" value="1"/>
</dbReference>
<evidence type="ECO:0008006" key="3">
    <source>
        <dbReference type="Google" id="ProtNLM"/>
    </source>
</evidence>
<dbReference type="Pfam" id="PF13149">
    <property type="entry name" value="Mfa_like_1"/>
    <property type="match status" value="1"/>
</dbReference>
<dbReference type="OrthoDB" id="1067566at2"/>
<proteinExistence type="predicted"/>
<name>A0A1M6UJ69_XYLRU</name>
<sequence length="385" mass="42476">MKIEQLYIAAIALLLTACSGQDIINDSQETVSRMPVLFSAGNTDVALTRATASYMPKDSRFVCSMFFHAGANDTNDSEFGAPISDVNMTTAWLKINNATGNAVYWNSAYADASATDIYGFDENAKCFYWQNRLNHIFLALADNNKLSTEDGTGTLKLFPDVSTQYKNQYMKAYDLTKGTKTSMAEQPDPILAVETISPAGATPEANRVKLFFKHQFSQIQVNLKNSQDESVTIDSTLIESVELLGVAETGYVAYCIQPDGTVPATTSAPINIDDPKYDATEKDNPYGSCFSLFKRVAVPGYLKSFEGIAFGTLQGIRITWKESNDENAVKHVATYKGVKNMTLESGKKYIYNMELRRSLIAQVKAEVVAWEMDQTDYSADGTIQN</sequence>